<dbReference type="Pfam" id="PF25463">
    <property type="entry name" value="DUF7899"/>
    <property type="match status" value="1"/>
</dbReference>
<gene>
    <name evidence="1" type="ORF">AB1Y20_011201</name>
</gene>
<keyword evidence="2" id="KW-1185">Reference proteome</keyword>
<proteinExistence type="predicted"/>
<accession>A0AB34INV8</accession>
<protein>
    <recommendedName>
        <fullName evidence="3">Cilia- and flagella-associated protein 43</fullName>
    </recommendedName>
</protein>
<reference evidence="1 2" key="1">
    <citation type="journal article" date="2024" name="Science">
        <title>Giant polyketide synthase enzymes in the biosynthesis of giant marine polyether toxins.</title>
        <authorList>
            <person name="Fallon T.R."/>
            <person name="Shende V.V."/>
            <person name="Wierzbicki I.H."/>
            <person name="Pendleton A.L."/>
            <person name="Watervoot N.F."/>
            <person name="Auber R.P."/>
            <person name="Gonzalez D.J."/>
            <person name="Wisecaver J.H."/>
            <person name="Moore B.S."/>
        </authorList>
    </citation>
    <scope>NUCLEOTIDE SEQUENCE [LARGE SCALE GENOMIC DNA]</scope>
    <source>
        <strain evidence="1 2">12B1</strain>
    </source>
</reference>
<evidence type="ECO:0008006" key="3">
    <source>
        <dbReference type="Google" id="ProtNLM"/>
    </source>
</evidence>
<dbReference type="Proteomes" id="UP001515480">
    <property type="component" value="Unassembled WGS sequence"/>
</dbReference>
<organism evidence="1 2">
    <name type="scientific">Prymnesium parvum</name>
    <name type="common">Toxic golden alga</name>
    <dbReference type="NCBI Taxonomy" id="97485"/>
    <lineage>
        <taxon>Eukaryota</taxon>
        <taxon>Haptista</taxon>
        <taxon>Haptophyta</taxon>
        <taxon>Prymnesiophyceae</taxon>
        <taxon>Prymnesiales</taxon>
        <taxon>Prymnesiaceae</taxon>
        <taxon>Prymnesium</taxon>
    </lineage>
</organism>
<dbReference type="PANTHER" id="PTHR31789">
    <property type="entry name" value="OS05G0482600 PROTEIN"/>
    <property type="match status" value="1"/>
</dbReference>
<comment type="caution">
    <text evidence="1">The sequence shown here is derived from an EMBL/GenBank/DDBJ whole genome shotgun (WGS) entry which is preliminary data.</text>
</comment>
<dbReference type="InterPro" id="IPR057221">
    <property type="entry name" value="DUF7899"/>
</dbReference>
<dbReference type="InterPro" id="IPR015943">
    <property type="entry name" value="WD40/YVTN_repeat-like_dom_sf"/>
</dbReference>
<sequence>MVLSVPPLLVELGQDSRTMTRQALAAWQVELWCVAQRLREQGEPAADARWMGTVEQLSSVIGGSVVVGGDGEAPDVVPLSSVDTPTVKGVPTDPLVRLEGAPSLSGRYAPLSVVIGTSLGIWPAVISVAKREISGDVNRSFKRKCARERFGSFRLFAEHDTHDPDAANLKLSFLRRRSKIVEIVSAGEVVFALTLSGVCVAFCGRKRLAFLNTTPDEVIRSLFFNKANNSLITVSVYREDNFSSLKCRNTPLEYIRRGKPDAGFPLFESESLKWPGFVEFDDVNSKVLTYSAKDKAYRVWEMTNYELLYTLPDDDVTEIKISPGIMLLIHQRQGGHVPLKIISIEDGSTLKEFNHLLHRSKKIDFIEQFNEKLLVKQEGENLQIVDVHTSAVINIAQTKFATPSAFIFLYENQLFLTFRQRQVTVWNFRGEQVTHFEDHVLWHPDTNTSNIFITAAQDYIISYCRTESSSEGLPTGTINISNIHTGKCVARIPGDLDSKLMQDITSIFFNEERNELYVGSRTGILHVWSH</sequence>
<dbReference type="PANTHER" id="PTHR31789:SF1">
    <property type="entry name" value="OS05G0482600 PROTEIN"/>
    <property type="match status" value="1"/>
</dbReference>
<evidence type="ECO:0000313" key="1">
    <source>
        <dbReference type="EMBL" id="KAL1503139.1"/>
    </source>
</evidence>
<dbReference type="AlphaFoldDB" id="A0AB34INV8"/>
<evidence type="ECO:0000313" key="2">
    <source>
        <dbReference type="Proteomes" id="UP001515480"/>
    </source>
</evidence>
<dbReference type="Gene3D" id="2.130.10.10">
    <property type="entry name" value="YVTN repeat-like/Quinoprotein amine dehydrogenase"/>
    <property type="match status" value="1"/>
</dbReference>
<dbReference type="SUPFAM" id="SSF69322">
    <property type="entry name" value="Tricorn protease domain 2"/>
    <property type="match status" value="1"/>
</dbReference>
<dbReference type="EMBL" id="JBGBPQ010000022">
    <property type="protein sequence ID" value="KAL1503139.1"/>
    <property type="molecule type" value="Genomic_DNA"/>
</dbReference>
<name>A0AB34INV8_PRYPA</name>